<proteinExistence type="predicted"/>
<organism evidence="1 2">
    <name type="scientific">Paenibacillus rhizosphaerae</name>
    <dbReference type="NCBI Taxonomy" id="297318"/>
    <lineage>
        <taxon>Bacteria</taxon>
        <taxon>Bacillati</taxon>
        <taxon>Bacillota</taxon>
        <taxon>Bacilli</taxon>
        <taxon>Bacillales</taxon>
        <taxon>Paenibacillaceae</taxon>
        <taxon>Paenibacillus</taxon>
    </lineage>
</organism>
<sequence length="71" mass="7934">MLLRRMFGIAVLAHHQVPIRLFGSCRCGARCVCPHQEDKGSRQVNHGAAHYYNCLTIVRPGLTLALGLHRI</sequence>
<evidence type="ECO:0000313" key="1">
    <source>
        <dbReference type="EMBL" id="MBB3130429.1"/>
    </source>
</evidence>
<dbReference type="AlphaFoldDB" id="A0A839TYY5"/>
<dbReference type="EMBL" id="JACHXJ010000004">
    <property type="protein sequence ID" value="MBB3130429.1"/>
    <property type="molecule type" value="Genomic_DNA"/>
</dbReference>
<reference evidence="1 2" key="1">
    <citation type="submission" date="2020-08" db="EMBL/GenBank/DDBJ databases">
        <title>Genomic Encyclopedia of Type Strains, Phase III (KMG-III): the genomes of soil and plant-associated and newly described type strains.</title>
        <authorList>
            <person name="Whitman W."/>
        </authorList>
    </citation>
    <scope>NUCLEOTIDE SEQUENCE [LARGE SCALE GENOMIC DNA]</scope>
    <source>
        <strain evidence="1 2">CECT 5831</strain>
    </source>
</reference>
<dbReference type="Proteomes" id="UP000517523">
    <property type="component" value="Unassembled WGS sequence"/>
</dbReference>
<evidence type="ECO:0000313" key="2">
    <source>
        <dbReference type="Proteomes" id="UP000517523"/>
    </source>
</evidence>
<comment type="caution">
    <text evidence="1">The sequence shown here is derived from an EMBL/GenBank/DDBJ whole genome shotgun (WGS) entry which is preliminary data.</text>
</comment>
<name>A0A839TYY5_9BACL</name>
<protein>
    <submittedName>
        <fullName evidence="1">Uncharacterized protein</fullName>
    </submittedName>
</protein>
<gene>
    <name evidence="1" type="ORF">FHS19_005134</name>
</gene>
<accession>A0A839TYY5</accession>